<dbReference type="InterPro" id="IPR011066">
    <property type="entry name" value="MscS_channel_C_sf"/>
</dbReference>
<sequence length="387" mass="43929">MEYLKQLLADFKLTKETIWVTQIFVIVLLTLLLSFFQKRLFNRIEIKLKKTLNPWDDLLVGSLRRPLGLLIWLLGILFAAEVAAFHRPAAIFVIVDPVRDVGVVIILIIFLLQLIKGAEGILTDQQSDTGEYDFDKHTIQAIGKLIRISVFITGGLILLQTMGYSISGILAFGGVGGIAIGFAAKDLLANFFGGLMIYLDRPFKVGDWIRSDDKSIEGTVESIGWRLTRIRTFDKRPLYVPNSIFANISVENPSRMTNRRIHETFGIRYDDIASMGIIVEQVKSMLENHPQIDTRQTLMVNFNRFAPSSVDFFIYTFTRTTDWVKFHGIKQDILLKVVEVIQQNNAEFAYPTSTMHLQTVPEQLDIRRNNPANNPGNKPEELPISGR</sequence>
<dbReference type="Gene3D" id="1.10.287.1260">
    <property type="match status" value="1"/>
</dbReference>
<evidence type="ECO:0000256" key="8">
    <source>
        <dbReference type="SAM" id="Phobius"/>
    </source>
</evidence>
<proteinExistence type="inferred from homology"/>
<dbReference type="InterPro" id="IPR023408">
    <property type="entry name" value="MscS_beta-dom_sf"/>
</dbReference>
<dbReference type="InterPro" id="IPR045042">
    <property type="entry name" value="YnaI-like"/>
</dbReference>
<dbReference type="GO" id="GO:0055085">
    <property type="term" value="P:transmembrane transport"/>
    <property type="evidence" value="ECO:0007669"/>
    <property type="project" value="InterPro"/>
</dbReference>
<reference evidence="12" key="1">
    <citation type="submission" date="2018-06" db="EMBL/GenBank/DDBJ databases">
        <authorList>
            <person name="Zhirakovskaya E."/>
        </authorList>
    </citation>
    <scope>NUCLEOTIDE SEQUENCE</scope>
</reference>
<dbReference type="EMBL" id="UOFG01000009">
    <property type="protein sequence ID" value="VAW58008.1"/>
    <property type="molecule type" value="Genomic_DNA"/>
</dbReference>
<dbReference type="GO" id="GO:0005886">
    <property type="term" value="C:plasma membrane"/>
    <property type="evidence" value="ECO:0007669"/>
    <property type="project" value="UniProtKB-SubCell"/>
</dbReference>
<dbReference type="InterPro" id="IPR011014">
    <property type="entry name" value="MscS_channel_TM-2"/>
</dbReference>
<dbReference type="InterPro" id="IPR006686">
    <property type="entry name" value="MscS_channel_CS"/>
</dbReference>
<organism evidence="12">
    <name type="scientific">hydrothermal vent metagenome</name>
    <dbReference type="NCBI Taxonomy" id="652676"/>
    <lineage>
        <taxon>unclassified sequences</taxon>
        <taxon>metagenomes</taxon>
        <taxon>ecological metagenomes</taxon>
    </lineage>
</organism>
<keyword evidence="5 8" id="KW-1133">Transmembrane helix</keyword>
<dbReference type="PANTHER" id="PTHR43634:SF2">
    <property type="entry name" value="LOW CONDUCTANCE MECHANOSENSITIVE CHANNEL YNAI"/>
    <property type="match status" value="1"/>
</dbReference>
<evidence type="ECO:0000256" key="1">
    <source>
        <dbReference type="ARBA" id="ARBA00004651"/>
    </source>
</evidence>
<feature type="transmembrane region" description="Helical" evidence="8">
    <location>
        <begin position="178"/>
        <end position="199"/>
    </location>
</feature>
<comment type="subcellular location">
    <subcellularLocation>
        <location evidence="1">Cell membrane</location>
        <topology evidence="1">Multi-pass membrane protein</topology>
    </subcellularLocation>
</comment>
<gene>
    <name evidence="12" type="ORF">MNBD_GAMMA11-851</name>
</gene>
<comment type="similarity">
    <text evidence="2">Belongs to the MscS (TC 1.A.23) family.</text>
</comment>
<dbReference type="InterPro" id="IPR049278">
    <property type="entry name" value="MS_channel_C"/>
</dbReference>
<dbReference type="SUPFAM" id="SSF50182">
    <property type="entry name" value="Sm-like ribonucleoproteins"/>
    <property type="match status" value="1"/>
</dbReference>
<dbReference type="AlphaFoldDB" id="A0A3B0WPQ0"/>
<evidence type="ECO:0000313" key="12">
    <source>
        <dbReference type="EMBL" id="VAW58008.1"/>
    </source>
</evidence>
<dbReference type="SUPFAM" id="SSF82689">
    <property type="entry name" value="Mechanosensitive channel protein MscS (YggB), C-terminal domain"/>
    <property type="match status" value="1"/>
</dbReference>
<evidence type="ECO:0000256" key="2">
    <source>
        <dbReference type="ARBA" id="ARBA00008017"/>
    </source>
</evidence>
<feature type="domain" description="Mechanosensitive ion channel MscS" evidence="9">
    <location>
        <begin position="186"/>
        <end position="255"/>
    </location>
</feature>
<evidence type="ECO:0000259" key="9">
    <source>
        <dbReference type="Pfam" id="PF00924"/>
    </source>
</evidence>
<feature type="transmembrane region" description="Helical" evidence="8">
    <location>
        <begin position="67"/>
        <end position="85"/>
    </location>
</feature>
<name>A0A3B0WPQ0_9ZZZZ</name>
<keyword evidence="3" id="KW-1003">Cell membrane</keyword>
<dbReference type="Pfam" id="PF00924">
    <property type="entry name" value="MS_channel_2nd"/>
    <property type="match status" value="1"/>
</dbReference>
<dbReference type="Gene3D" id="3.30.70.100">
    <property type="match status" value="1"/>
</dbReference>
<evidence type="ECO:0000256" key="4">
    <source>
        <dbReference type="ARBA" id="ARBA00022692"/>
    </source>
</evidence>
<evidence type="ECO:0000256" key="7">
    <source>
        <dbReference type="SAM" id="MobiDB-lite"/>
    </source>
</evidence>
<feature type="domain" description="Mechanosensitive ion channel transmembrane helices 2/3" evidence="11">
    <location>
        <begin position="144"/>
        <end position="185"/>
    </location>
</feature>
<evidence type="ECO:0000256" key="3">
    <source>
        <dbReference type="ARBA" id="ARBA00022475"/>
    </source>
</evidence>
<dbReference type="SUPFAM" id="SSF82861">
    <property type="entry name" value="Mechanosensitive channel protein MscS (YggB), transmembrane region"/>
    <property type="match status" value="1"/>
</dbReference>
<dbReference type="InterPro" id="IPR010920">
    <property type="entry name" value="LSM_dom_sf"/>
</dbReference>
<feature type="domain" description="Mechanosensitive ion channel MscS C-terminal" evidence="10">
    <location>
        <begin position="264"/>
        <end position="348"/>
    </location>
</feature>
<feature type="region of interest" description="Disordered" evidence="7">
    <location>
        <begin position="365"/>
        <end position="387"/>
    </location>
</feature>
<evidence type="ECO:0000259" key="10">
    <source>
        <dbReference type="Pfam" id="PF21082"/>
    </source>
</evidence>
<keyword evidence="4 8" id="KW-0812">Transmembrane</keyword>
<keyword evidence="6 8" id="KW-0472">Membrane</keyword>
<feature type="transmembrane region" description="Helical" evidence="8">
    <location>
        <begin position="145"/>
        <end position="172"/>
    </location>
</feature>
<evidence type="ECO:0000256" key="6">
    <source>
        <dbReference type="ARBA" id="ARBA00023136"/>
    </source>
</evidence>
<dbReference type="Pfam" id="PF21088">
    <property type="entry name" value="MS_channel_1st"/>
    <property type="match status" value="1"/>
</dbReference>
<accession>A0A3B0WPQ0</accession>
<dbReference type="Pfam" id="PF21082">
    <property type="entry name" value="MS_channel_3rd"/>
    <property type="match status" value="1"/>
</dbReference>
<dbReference type="Gene3D" id="2.30.30.60">
    <property type="match status" value="1"/>
</dbReference>
<dbReference type="PANTHER" id="PTHR43634">
    <property type="entry name" value="OW CONDUCTANCE MECHANOSENSITIVE CHANNEL"/>
    <property type="match status" value="1"/>
</dbReference>
<dbReference type="InterPro" id="IPR006685">
    <property type="entry name" value="MscS_channel_2nd"/>
</dbReference>
<evidence type="ECO:0000256" key="5">
    <source>
        <dbReference type="ARBA" id="ARBA00022989"/>
    </source>
</evidence>
<evidence type="ECO:0000259" key="11">
    <source>
        <dbReference type="Pfam" id="PF21088"/>
    </source>
</evidence>
<feature type="transmembrane region" description="Helical" evidence="8">
    <location>
        <begin position="91"/>
        <end position="112"/>
    </location>
</feature>
<feature type="transmembrane region" description="Helical" evidence="8">
    <location>
        <begin position="17"/>
        <end position="36"/>
    </location>
</feature>
<dbReference type="PROSITE" id="PS01246">
    <property type="entry name" value="UPF0003"/>
    <property type="match status" value="1"/>
</dbReference>
<dbReference type="InterPro" id="IPR049142">
    <property type="entry name" value="MS_channel_1st"/>
</dbReference>
<protein>
    <submittedName>
        <fullName evidence="12">Small-conductance mechanosensitive channel</fullName>
    </submittedName>
</protein>